<evidence type="ECO:0000256" key="4">
    <source>
        <dbReference type="SAM" id="Phobius"/>
    </source>
</evidence>
<keyword evidence="4" id="KW-0812">Transmembrane</keyword>
<protein>
    <submittedName>
        <fullName evidence="6">MEDIATOR 15_1, Non-Recognition-of-BTH 4</fullName>
    </submittedName>
</protein>
<comment type="caution">
    <text evidence="6">The sequence shown here is derived from an EMBL/GenBank/DDBJ whole genome shotgun (WGS) entry which is preliminary data.</text>
</comment>
<proteinExistence type="predicted"/>
<comment type="subcellular location">
    <subcellularLocation>
        <location evidence="1">Nucleus</location>
    </subcellularLocation>
</comment>
<evidence type="ECO:0000313" key="6">
    <source>
        <dbReference type="EMBL" id="GMI91896.1"/>
    </source>
</evidence>
<feature type="compositionally biased region" description="Basic and acidic residues" evidence="3">
    <location>
        <begin position="428"/>
        <end position="437"/>
    </location>
</feature>
<evidence type="ECO:0000259" key="5">
    <source>
        <dbReference type="Pfam" id="PF16987"/>
    </source>
</evidence>
<evidence type="ECO:0000256" key="2">
    <source>
        <dbReference type="ARBA" id="ARBA00023242"/>
    </source>
</evidence>
<dbReference type="OrthoDB" id="990645at2759"/>
<dbReference type="Proteomes" id="UP001165190">
    <property type="component" value="Unassembled WGS sequence"/>
</dbReference>
<organism evidence="6 7">
    <name type="scientific">Hibiscus trionum</name>
    <name type="common">Flower of an hour</name>
    <dbReference type="NCBI Taxonomy" id="183268"/>
    <lineage>
        <taxon>Eukaryota</taxon>
        <taxon>Viridiplantae</taxon>
        <taxon>Streptophyta</taxon>
        <taxon>Embryophyta</taxon>
        <taxon>Tracheophyta</taxon>
        <taxon>Spermatophyta</taxon>
        <taxon>Magnoliopsida</taxon>
        <taxon>eudicotyledons</taxon>
        <taxon>Gunneridae</taxon>
        <taxon>Pentapetalae</taxon>
        <taxon>rosids</taxon>
        <taxon>malvids</taxon>
        <taxon>Malvales</taxon>
        <taxon>Malvaceae</taxon>
        <taxon>Malvoideae</taxon>
        <taxon>Hibiscus</taxon>
    </lineage>
</organism>
<dbReference type="InterPro" id="IPR036546">
    <property type="entry name" value="MED15_KIX"/>
</dbReference>
<feature type="region of interest" description="Disordered" evidence="3">
    <location>
        <begin position="414"/>
        <end position="443"/>
    </location>
</feature>
<sequence>MEAGDWRTQFSSDSRQRFVDEIFDMMKTHPQYSGTDDEIRKDAEFVEENVYSLSRSKSDYQRKIYDKLRRIFPEYKSNVRRPCEFISDLLNPASVDVAAVGDDWREEVYQKIQTMRGKYVPVLAEIHEKVATELEQFDSLPQQLETEELDNMRIIEIKLKRIIFMLSVHKNYLLPVCKKELNSSYEKKIIDFIDAYKSMNPVSFLDRETLSLPDLPSWLPTITLPEPAYDAQTNPQSPSMMQFMVPPGTAQMQQWKMQSQQHQIQAHQQQKLHLMQQHQQRLHELFEWERREEQYLYQLEQQLPQVGFDSGVIEEFLPRGQYPGFYTPAYPNPVALFPTLSPVLVPAPFPPSTSTLLTPSFAPVKFENPVHDAYISHQSATYGEAGSQCPASNSAGNGMPTISSPSLLPRFEKAGGTTQGNASTTDFGKPDIKEQPHDPMVNMAKPNSLRSTVVTMADEAAAAVGEELAAMRKQGLNARTFFIQTGMTGAEKMRCYLGAFAMFVLIIYFIYDLYTQY</sequence>
<keyword evidence="4" id="KW-1133">Transmembrane helix</keyword>
<name>A0A9W7M912_HIBTR</name>
<dbReference type="PANTHER" id="PTHR33137:SF4">
    <property type="entry name" value="MEDIATOR OF RNA POLYMERASE II TRANSCRIPTION SUBUNIT 15A-RELATED"/>
    <property type="match status" value="1"/>
</dbReference>
<evidence type="ECO:0000256" key="3">
    <source>
        <dbReference type="SAM" id="MobiDB-lite"/>
    </source>
</evidence>
<keyword evidence="4" id="KW-0472">Membrane</keyword>
<feature type="domain" description="Mediator complex subunit 15 KIX" evidence="5">
    <location>
        <begin position="4"/>
        <end position="70"/>
    </location>
</feature>
<dbReference type="PANTHER" id="PTHR33137">
    <property type="entry name" value="MEDIATOR OF RNA POLYMERASE II TRANSCRIPTION SUBUNIT 15A-RELATED"/>
    <property type="match status" value="1"/>
</dbReference>
<dbReference type="InterPro" id="IPR036529">
    <property type="entry name" value="KIX_dom_sf"/>
</dbReference>
<evidence type="ECO:0000256" key="1">
    <source>
        <dbReference type="ARBA" id="ARBA00004123"/>
    </source>
</evidence>
<keyword evidence="7" id="KW-1185">Reference proteome</keyword>
<evidence type="ECO:0000313" key="7">
    <source>
        <dbReference type="Proteomes" id="UP001165190"/>
    </source>
</evidence>
<dbReference type="EMBL" id="BSYR01000024">
    <property type="protein sequence ID" value="GMI91896.1"/>
    <property type="molecule type" value="Genomic_DNA"/>
</dbReference>
<gene>
    <name evidence="6" type="ORF">HRI_002858900</name>
</gene>
<dbReference type="AlphaFoldDB" id="A0A9W7M912"/>
<dbReference type="Gene3D" id="1.10.246.20">
    <property type="entry name" value="Coactivator CBP, KIX domain"/>
    <property type="match status" value="1"/>
</dbReference>
<dbReference type="Pfam" id="PF16987">
    <property type="entry name" value="KIX_2"/>
    <property type="match status" value="1"/>
</dbReference>
<dbReference type="GO" id="GO:0003713">
    <property type="term" value="F:transcription coactivator activity"/>
    <property type="evidence" value="ECO:0007669"/>
    <property type="project" value="InterPro"/>
</dbReference>
<dbReference type="InterPro" id="IPR044661">
    <property type="entry name" value="MED15a/b/c-like"/>
</dbReference>
<dbReference type="GO" id="GO:0005634">
    <property type="term" value="C:nucleus"/>
    <property type="evidence" value="ECO:0007669"/>
    <property type="project" value="UniProtKB-SubCell"/>
</dbReference>
<dbReference type="GO" id="GO:0031490">
    <property type="term" value="F:chromatin DNA binding"/>
    <property type="evidence" value="ECO:0007669"/>
    <property type="project" value="InterPro"/>
</dbReference>
<reference evidence="6" key="1">
    <citation type="submission" date="2023-05" db="EMBL/GenBank/DDBJ databases">
        <title>Genome and transcriptome analyses reveal genes involved in the formation of fine ridges on petal epidermal cells in Hibiscus trionum.</title>
        <authorList>
            <person name="Koshimizu S."/>
            <person name="Masuda S."/>
            <person name="Ishii T."/>
            <person name="Shirasu K."/>
            <person name="Hoshino A."/>
            <person name="Arita M."/>
        </authorList>
    </citation>
    <scope>NUCLEOTIDE SEQUENCE</scope>
    <source>
        <strain evidence="6">Hamamatsu line</strain>
    </source>
</reference>
<dbReference type="SUPFAM" id="SSF47040">
    <property type="entry name" value="Kix domain of CBP (creb binding protein)"/>
    <property type="match status" value="1"/>
</dbReference>
<feature type="transmembrane region" description="Helical" evidence="4">
    <location>
        <begin position="496"/>
        <end position="514"/>
    </location>
</feature>
<accession>A0A9W7M912</accession>
<keyword evidence="2" id="KW-0539">Nucleus</keyword>